<dbReference type="Pfam" id="PF00067">
    <property type="entry name" value="p450"/>
    <property type="match status" value="2"/>
</dbReference>
<dbReference type="PANTHER" id="PTHR46300">
    <property type="entry name" value="P450, PUTATIVE (EUROFUNG)-RELATED-RELATED"/>
    <property type="match status" value="1"/>
</dbReference>
<organism evidence="12 13">
    <name type="scientific">Leucocoprinus birnbaumii</name>
    <dbReference type="NCBI Taxonomy" id="56174"/>
    <lineage>
        <taxon>Eukaryota</taxon>
        <taxon>Fungi</taxon>
        <taxon>Dikarya</taxon>
        <taxon>Basidiomycota</taxon>
        <taxon>Agaricomycotina</taxon>
        <taxon>Agaricomycetes</taxon>
        <taxon>Agaricomycetidae</taxon>
        <taxon>Agaricales</taxon>
        <taxon>Agaricineae</taxon>
        <taxon>Agaricaceae</taxon>
        <taxon>Leucocoprinus</taxon>
    </lineage>
</organism>
<protein>
    <recommendedName>
        <fullName evidence="14">Cytochrome P450</fullName>
    </recommendedName>
</protein>
<evidence type="ECO:0000256" key="10">
    <source>
        <dbReference type="RuleBase" id="RU000461"/>
    </source>
</evidence>
<comment type="pathway">
    <text evidence="2">Secondary metabolite biosynthesis.</text>
</comment>
<comment type="similarity">
    <text evidence="3 10">Belongs to the cytochrome P450 family.</text>
</comment>
<name>A0AAD5VZ80_9AGAR</name>
<keyword evidence="6 10" id="KW-0560">Oxidoreductase</keyword>
<keyword evidence="13" id="KW-1185">Reference proteome</keyword>
<evidence type="ECO:0000256" key="2">
    <source>
        <dbReference type="ARBA" id="ARBA00005179"/>
    </source>
</evidence>
<keyword evidence="11" id="KW-1133">Transmembrane helix</keyword>
<dbReference type="SUPFAM" id="SSF48264">
    <property type="entry name" value="Cytochrome P450"/>
    <property type="match status" value="1"/>
</dbReference>
<feature type="transmembrane region" description="Helical" evidence="11">
    <location>
        <begin position="241"/>
        <end position="264"/>
    </location>
</feature>
<comment type="cofactor">
    <cofactor evidence="1 9">
        <name>heme</name>
        <dbReference type="ChEBI" id="CHEBI:30413"/>
    </cofactor>
</comment>
<dbReference type="EMBL" id="JANIEX010000135">
    <property type="protein sequence ID" value="KAJ3572617.1"/>
    <property type="molecule type" value="Genomic_DNA"/>
</dbReference>
<gene>
    <name evidence="12" type="ORF">NP233_g2968</name>
</gene>
<keyword evidence="11" id="KW-0472">Membrane</keyword>
<dbReference type="GO" id="GO:0020037">
    <property type="term" value="F:heme binding"/>
    <property type="evidence" value="ECO:0007669"/>
    <property type="project" value="InterPro"/>
</dbReference>
<dbReference type="CDD" id="cd11065">
    <property type="entry name" value="CYP64-like"/>
    <property type="match status" value="1"/>
</dbReference>
<sequence>MTYFPAENSIFAIYLLTAVFVLRVFYTYIQRQSDNPDGLPLPPGPKGLPFIGNILDIPLNKTWLAYDDLIKKYGDMVYLSVLGKGILILGSMERVSDIFEKRGNNYSDRPPMPMVNDLFLTDLIIRVTYGFGVDDWNDEYAQNIEEALGMLVEAATPGRYLVDFLPLMKYIPSWFPGAGWKQKAEHCRDLVAKAVDDPYERVQKQMNEGTAVPSICSQLIELLPDVSSPDRAKEEKLAKNVLAMAYLAGADTTVSVCSTFFLAMRMYPEVQRKAQAELDSVLQGRLPEFSDRSSLPYINAMAKETHRWQMVAPSGLYHSATSSDIYKGFYIPKGTLVIGNGWTILNDSENFTNPDEYIPERYLKDGKINPDVQDPSVAAFGYGKRKCPGQFFSEDSLFSIIAHVLTVYDIKPGLDDDGKEVKIMPEYSSGLSSHPGPFKCRIMPRSKAAEDLIRSTESSAS</sequence>
<dbReference type="PROSITE" id="PS00086">
    <property type="entry name" value="CYTOCHROME_P450"/>
    <property type="match status" value="1"/>
</dbReference>
<evidence type="ECO:0000256" key="7">
    <source>
        <dbReference type="ARBA" id="ARBA00023004"/>
    </source>
</evidence>
<keyword evidence="4 9" id="KW-0349">Heme</keyword>
<keyword evidence="11" id="KW-0812">Transmembrane</keyword>
<dbReference type="Gene3D" id="1.10.630.10">
    <property type="entry name" value="Cytochrome P450"/>
    <property type="match status" value="1"/>
</dbReference>
<dbReference type="GO" id="GO:0016705">
    <property type="term" value="F:oxidoreductase activity, acting on paired donors, with incorporation or reduction of molecular oxygen"/>
    <property type="evidence" value="ECO:0007669"/>
    <property type="project" value="InterPro"/>
</dbReference>
<evidence type="ECO:0000313" key="13">
    <source>
        <dbReference type="Proteomes" id="UP001213000"/>
    </source>
</evidence>
<evidence type="ECO:0000256" key="6">
    <source>
        <dbReference type="ARBA" id="ARBA00023002"/>
    </source>
</evidence>
<dbReference type="Proteomes" id="UP001213000">
    <property type="component" value="Unassembled WGS sequence"/>
</dbReference>
<evidence type="ECO:0000256" key="5">
    <source>
        <dbReference type="ARBA" id="ARBA00022723"/>
    </source>
</evidence>
<evidence type="ECO:0000313" key="12">
    <source>
        <dbReference type="EMBL" id="KAJ3572617.1"/>
    </source>
</evidence>
<dbReference type="InterPro" id="IPR002401">
    <property type="entry name" value="Cyt_P450_E_grp-I"/>
</dbReference>
<feature type="binding site" description="axial binding residue" evidence="9">
    <location>
        <position position="387"/>
    </location>
    <ligand>
        <name>heme</name>
        <dbReference type="ChEBI" id="CHEBI:30413"/>
    </ligand>
    <ligandPart>
        <name>Fe</name>
        <dbReference type="ChEBI" id="CHEBI:18248"/>
    </ligandPart>
</feature>
<evidence type="ECO:0000256" key="1">
    <source>
        <dbReference type="ARBA" id="ARBA00001971"/>
    </source>
</evidence>
<comment type="caution">
    <text evidence="12">The sequence shown here is derived from an EMBL/GenBank/DDBJ whole genome shotgun (WGS) entry which is preliminary data.</text>
</comment>
<dbReference type="PANTHER" id="PTHR46300:SF7">
    <property type="entry name" value="P450, PUTATIVE (EUROFUNG)-RELATED"/>
    <property type="match status" value="1"/>
</dbReference>
<keyword evidence="7 9" id="KW-0408">Iron</keyword>
<evidence type="ECO:0000256" key="4">
    <source>
        <dbReference type="ARBA" id="ARBA00022617"/>
    </source>
</evidence>
<feature type="transmembrane region" description="Helical" evidence="11">
    <location>
        <begin position="12"/>
        <end position="29"/>
    </location>
</feature>
<evidence type="ECO:0000256" key="3">
    <source>
        <dbReference type="ARBA" id="ARBA00010617"/>
    </source>
</evidence>
<proteinExistence type="inferred from homology"/>
<evidence type="ECO:0000256" key="11">
    <source>
        <dbReference type="SAM" id="Phobius"/>
    </source>
</evidence>
<dbReference type="InterPro" id="IPR050364">
    <property type="entry name" value="Cytochrome_P450_fung"/>
</dbReference>
<reference evidence="12" key="1">
    <citation type="submission" date="2022-07" db="EMBL/GenBank/DDBJ databases">
        <title>Genome Sequence of Leucocoprinus birnbaumii.</title>
        <authorList>
            <person name="Buettner E."/>
        </authorList>
    </citation>
    <scope>NUCLEOTIDE SEQUENCE</scope>
    <source>
        <strain evidence="12">VT141</strain>
    </source>
</reference>
<dbReference type="GO" id="GO:0004497">
    <property type="term" value="F:monooxygenase activity"/>
    <property type="evidence" value="ECO:0007669"/>
    <property type="project" value="UniProtKB-KW"/>
</dbReference>
<dbReference type="GO" id="GO:0005506">
    <property type="term" value="F:iron ion binding"/>
    <property type="evidence" value="ECO:0007669"/>
    <property type="project" value="InterPro"/>
</dbReference>
<evidence type="ECO:0008006" key="14">
    <source>
        <dbReference type="Google" id="ProtNLM"/>
    </source>
</evidence>
<evidence type="ECO:0000256" key="9">
    <source>
        <dbReference type="PIRSR" id="PIRSR602401-1"/>
    </source>
</evidence>
<dbReference type="InterPro" id="IPR017972">
    <property type="entry name" value="Cyt_P450_CS"/>
</dbReference>
<keyword evidence="8 10" id="KW-0503">Monooxygenase</keyword>
<dbReference type="PRINTS" id="PR00463">
    <property type="entry name" value="EP450I"/>
</dbReference>
<accession>A0AAD5VZ80</accession>
<keyword evidence="5 9" id="KW-0479">Metal-binding</keyword>
<dbReference type="AlphaFoldDB" id="A0AAD5VZ80"/>
<dbReference type="InterPro" id="IPR001128">
    <property type="entry name" value="Cyt_P450"/>
</dbReference>
<evidence type="ECO:0000256" key="8">
    <source>
        <dbReference type="ARBA" id="ARBA00023033"/>
    </source>
</evidence>
<dbReference type="InterPro" id="IPR036396">
    <property type="entry name" value="Cyt_P450_sf"/>
</dbReference>